<dbReference type="PANTHER" id="PTHR15245">
    <property type="entry name" value="SYMPLEKIN-RELATED"/>
    <property type="match status" value="1"/>
</dbReference>
<sequence length="407" mass="45358">MSLSDVPRDHRFISYRKLQSEATLNLQSLLDQTTLPHISAQNLLTVLTVLCNIARRRPEYMARILDSLEALHINLPPTLGASQVGLWPKRLWKFYESSFQVKSMRKELKAHLLRILKHSASLHLHPRITTLLTDLGASQSVICLFADIASHLHSFKEINRNMPPNIAELRKKASKRQSSTEEPAAKKKARSSEEGPGVVLDDDEYQDDEPSTSDGSVPIPDSAHQSAIDITAEWIYERLNPKLVANLVLISLVGWDSAYDIKVQVTLPDEMPAAFASSFTQIATAGTEQHRRHLARSMATQATAQELGPGAEQMRKEKLAKFMERQSARRDGAFVPPTPAVHIGGHQKQKPPLVPMGALPGPTTATLPPVPKIKQQFNLFTNTKELTKEEMESLFESCFISIMKAES</sequence>
<proteinExistence type="predicted"/>
<evidence type="ECO:0000313" key="6">
    <source>
        <dbReference type="EMBL" id="VDM68183.1"/>
    </source>
</evidence>
<dbReference type="Proteomes" id="UP000270094">
    <property type="component" value="Unassembled WGS sequence"/>
</dbReference>
<accession>A0A3P7IK23</accession>
<dbReference type="EMBL" id="UYYB01007926">
    <property type="protein sequence ID" value="VDM68183.1"/>
    <property type="molecule type" value="Genomic_DNA"/>
</dbReference>
<keyword evidence="3" id="KW-0539">Nucleus</keyword>
<comment type="subcellular location">
    <subcellularLocation>
        <location evidence="1">Nucleus</location>
    </subcellularLocation>
</comment>
<evidence type="ECO:0000256" key="1">
    <source>
        <dbReference type="ARBA" id="ARBA00004123"/>
    </source>
</evidence>
<dbReference type="Gene3D" id="1.25.10.10">
    <property type="entry name" value="Leucine-rich Repeat Variant"/>
    <property type="match status" value="1"/>
</dbReference>
<feature type="domain" description="Symplekin/Pta1 N-terminal" evidence="5">
    <location>
        <begin position="1"/>
        <end position="142"/>
    </location>
</feature>
<dbReference type="InterPro" id="IPR011989">
    <property type="entry name" value="ARM-like"/>
</dbReference>
<dbReference type="OrthoDB" id="331600at2759"/>
<dbReference type="AlphaFoldDB" id="A0A3P7IK23"/>
<keyword evidence="2" id="KW-0507">mRNA processing</keyword>
<dbReference type="GO" id="GO:0005847">
    <property type="term" value="C:mRNA cleavage and polyadenylation specificity factor complex"/>
    <property type="evidence" value="ECO:0007669"/>
    <property type="project" value="TreeGrafter"/>
</dbReference>
<dbReference type="InterPro" id="IPR032460">
    <property type="entry name" value="Symplekin/Pta1_N"/>
</dbReference>
<feature type="compositionally biased region" description="Acidic residues" evidence="4">
    <location>
        <begin position="200"/>
        <end position="211"/>
    </location>
</feature>
<protein>
    <recommendedName>
        <fullName evidence="5">Symplekin/Pta1 N-terminal domain-containing protein</fullName>
    </recommendedName>
</protein>
<evidence type="ECO:0000259" key="5">
    <source>
        <dbReference type="Pfam" id="PF11935"/>
    </source>
</evidence>
<name>A0A3P7IK23_STRVU</name>
<dbReference type="Pfam" id="PF11935">
    <property type="entry name" value="SYMPK_PTA1_N"/>
    <property type="match status" value="1"/>
</dbReference>
<dbReference type="GO" id="GO:0006397">
    <property type="term" value="P:mRNA processing"/>
    <property type="evidence" value="ECO:0007669"/>
    <property type="project" value="UniProtKB-KW"/>
</dbReference>
<evidence type="ECO:0000256" key="3">
    <source>
        <dbReference type="ARBA" id="ARBA00023242"/>
    </source>
</evidence>
<keyword evidence="7" id="KW-1185">Reference proteome</keyword>
<evidence type="ECO:0000313" key="7">
    <source>
        <dbReference type="Proteomes" id="UP000270094"/>
    </source>
</evidence>
<dbReference type="InterPro" id="IPR021850">
    <property type="entry name" value="Symplekin/Pta1"/>
</dbReference>
<feature type="region of interest" description="Disordered" evidence="4">
    <location>
        <begin position="169"/>
        <end position="222"/>
    </location>
</feature>
<evidence type="ECO:0000256" key="2">
    <source>
        <dbReference type="ARBA" id="ARBA00022664"/>
    </source>
</evidence>
<feature type="non-terminal residue" evidence="6">
    <location>
        <position position="407"/>
    </location>
</feature>
<gene>
    <name evidence="6" type="ORF">SVUK_LOCUS3181</name>
</gene>
<evidence type="ECO:0000256" key="4">
    <source>
        <dbReference type="SAM" id="MobiDB-lite"/>
    </source>
</evidence>
<dbReference type="PANTHER" id="PTHR15245:SF20">
    <property type="entry name" value="SYMPLEKIN"/>
    <property type="match status" value="1"/>
</dbReference>
<organism evidence="6 7">
    <name type="scientific">Strongylus vulgaris</name>
    <name type="common">Blood worm</name>
    <dbReference type="NCBI Taxonomy" id="40348"/>
    <lineage>
        <taxon>Eukaryota</taxon>
        <taxon>Metazoa</taxon>
        <taxon>Ecdysozoa</taxon>
        <taxon>Nematoda</taxon>
        <taxon>Chromadorea</taxon>
        <taxon>Rhabditida</taxon>
        <taxon>Rhabditina</taxon>
        <taxon>Rhabditomorpha</taxon>
        <taxon>Strongyloidea</taxon>
        <taxon>Strongylidae</taxon>
        <taxon>Strongylus</taxon>
    </lineage>
</organism>
<reference evidence="6 7" key="1">
    <citation type="submission" date="2018-11" db="EMBL/GenBank/DDBJ databases">
        <authorList>
            <consortium name="Pathogen Informatics"/>
        </authorList>
    </citation>
    <scope>NUCLEOTIDE SEQUENCE [LARGE SCALE GENOMIC DNA]</scope>
</reference>